<evidence type="ECO:0000256" key="6">
    <source>
        <dbReference type="ARBA" id="ARBA00034303"/>
    </source>
</evidence>
<evidence type="ECO:0000256" key="5">
    <source>
        <dbReference type="ARBA" id="ARBA00023242"/>
    </source>
</evidence>
<protein>
    <submittedName>
        <fullName evidence="7">Uncharacterized protein</fullName>
    </submittedName>
</protein>
<dbReference type="InterPro" id="IPR008547">
    <property type="entry name" value="DUF829_TMEM53"/>
</dbReference>
<dbReference type="PANTHER" id="PTHR12265:SF30">
    <property type="entry name" value="TRANSMEMBRANE PROTEIN 53"/>
    <property type="match status" value="1"/>
</dbReference>
<dbReference type="Pfam" id="PF05705">
    <property type="entry name" value="DUF829"/>
    <property type="match status" value="1"/>
</dbReference>
<dbReference type="GO" id="GO:0005640">
    <property type="term" value="C:nuclear outer membrane"/>
    <property type="evidence" value="ECO:0007669"/>
    <property type="project" value="UniProtKB-SubCell"/>
</dbReference>
<dbReference type="EMBL" id="CP090891">
    <property type="protein sequence ID" value="ULU10653.1"/>
    <property type="molecule type" value="Genomic_DNA"/>
</dbReference>
<keyword evidence="4" id="KW-0472">Membrane</keyword>
<dbReference type="AlphaFoldDB" id="A0AAE9IXZ7"/>
<gene>
    <name evidence="7" type="ORF">L3Y34_014730</name>
</gene>
<reference evidence="7 8" key="1">
    <citation type="submission" date="2022-05" db="EMBL/GenBank/DDBJ databases">
        <title>Chromosome-level reference genomes for two strains of Caenorhabditis briggsae: an improved platform for comparative genomics.</title>
        <authorList>
            <person name="Stevens L."/>
            <person name="Andersen E.C."/>
        </authorList>
    </citation>
    <scope>NUCLEOTIDE SEQUENCE [LARGE SCALE GENOMIC DNA]</scope>
    <source>
        <strain evidence="7">QX1410_ONT</strain>
        <tissue evidence="7">Whole-organism</tissue>
    </source>
</reference>
<evidence type="ECO:0000256" key="2">
    <source>
        <dbReference type="ARBA" id="ARBA00022692"/>
    </source>
</evidence>
<name>A0AAE9IXZ7_CAEBR</name>
<dbReference type="SUPFAM" id="SSF53474">
    <property type="entry name" value="alpha/beta-Hydrolases"/>
    <property type="match status" value="1"/>
</dbReference>
<keyword evidence="2" id="KW-0812">Transmembrane</keyword>
<dbReference type="InterPro" id="IPR029058">
    <property type="entry name" value="AB_hydrolase_fold"/>
</dbReference>
<comment type="similarity">
    <text evidence="1">Belongs to the TMEM53 family.</text>
</comment>
<keyword evidence="5" id="KW-0539">Nucleus</keyword>
<keyword evidence="3" id="KW-1133">Transmembrane helix</keyword>
<evidence type="ECO:0000313" key="8">
    <source>
        <dbReference type="Proteomes" id="UP000827892"/>
    </source>
</evidence>
<sequence length="290" mass="33228">MIRRSFARFLMQNPKSIVTYGKKDTVVALLGWAGAADKNVAKYAGIYQKKGYTTIQYTAHAAAKGWGTKEGREVENLAQTLDSVLINPSNRLIFHVFSMNGFLTLTSLDSQYPELKAFEKCDGLFLDSCPACFAFSFDNMYKHSLVMNHVYDGLIKNSNFLVGNFYWMYKKWETTRFGSRLLLDELMIIAGICSMEDANPFFYLLNNPHLPPIIYSVFSDADIVCSADEINSFNQLASKRSDKRREVVITRLKDSAHVEHFKKHPKLYLERMEEFLQKVEKFRNGGNSKL</sequence>
<comment type="subcellular location">
    <subcellularLocation>
        <location evidence="6">Nucleus outer membrane</location>
        <topology evidence="6">Single-pass membrane protein</topology>
    </subcellularLocation>
</comment>
<evidence type="ECO:0000313" key="7">
    <source>
        <dbReference type="EMBL" id="ULU10653.1"/>
    </source>
</evidence>
<accession>A0AAE9IXZ7</accession>
<evidence type="ECO:0000256" key="4">
    <source>
        <dbReference type="ARBA" id="ARBA00023136"/>
    </source>
</evidence>
<evidence type="ECO:0000256" key="1">
    <source>
        <dbReference type="ARBA" id="ARBA00007387"/>
    </source>
</evidence>
<dbReference type="Proteomes" id="UP000827892">
    <property type="component" value="Chromosome I"/>
</dbReference>
<dbReference type="PANTHER" id="PTHR12265">
    <property type="entry name" value="TRANSMEMBRANE PROTEIN 53"/>
    <property type="match status" value="1"/>
</dbReference>
<evidence type="ECO:0000256" key="3">
    <source>
        <dbReference type="ARBA" id="ARBA00022989"/>
    </source>
</evidence>
<organism evidence="7 8">
    <name type="scientific">Caenorhabditis briggsae</name>
    <dbReference type="NCBI Taxonomy" id="6238"/>
    <lineage>
        <taxon>Eukaryota</taxon>
        <taxon>Metazoa</taxon>
        <taxon>Ecdysozoa</taxon>
        <taxon>Nematoda</taxon>
        <taxon>Chromadorea</taxon>
        <taxon>Rhabditida</taxon>
        <taxon>Rhabditina</taxon>
        <taxon>Rhabditomorpha</taxon>
        <taxon>Rhabditoidea</taxon>
        <taxon>Rhabditidae</taxon>
        <taxon>Peloderinae</taxon>
        <taxon>Caenorhabditis</taxon>
    </lineage>
</organism>
<proteinExistence type="inferred from homology"/>